<evidence type="ECO:0000259" key="13">
    <source>
        <dbReference type="Pfam" id="PF12932"/>
    </source>
</evidence>
<dbReference type="Gene3D" id="1.25.40.1030">
    <property type="match status" value="1"/>
</dbReference>
<keyword evidence="15" id="KW-1185">Reference proteome</keyword>
<keyword evidence="7 10" id="KW-0072">Autophagy</keyword>
<dbReference type="InterPro" id="IPR024298">
    <property type="entry name" value="Sec16_Sec23-bd"/>
</dbReference>
<dbReference type="GO" id="GO:0012507">
    <property type="term" value="C:ER to Golgi transport vesicle membrane"/>
    <property type="evidence" value="ECO:0007669"/>
    <property type="project" value="TreeGrafter"/>
</dbReference>
<dbReference type="GO" id="GO:0070971">
    <property type="term" value="C:endoplasmic reticulum exit site"/>
    <property type="evidence" value="ECO:0007669"/>
    <property type="project" value="UniProtKB-ARBA"/>
</dbReference>
<keyword evidence="3 10" id="KW-0813">Transport</keyword>
<feature type="compositionally biased region" description="Basic and acidic residues" evidence="11">
    <location>
        <begin position="86"/>
        <end position="95"/>
    </location>
</feature>
<keyword evidence="5 10" id="KW-0931">ER-Golgi transport</keyword>
<evidence type="ECO:0000256" key="3">
    <source>
        <dbReference type="ARBA" id="ARBA00022448"/>
    </source>
</evidence>
<keyword evidence="6 10" id="KW-0653">Protein transport</keyword>
<feature type="compositionally biased region" description="Acidic residues" evidence="11">
    <location>
        <begin position="406"/>
        <end position="417"/>
    </location>
</feature>
<comment type="function">
    <text evidence="9 10">Involved in the initiation of assembly of the COPII coat required for the formation of transport vesicles from the endoplasmic reticulum (ER) and the selection of cargo molecules. Also involved in autophagy.</text>
</comment>
<feature type="compositionally biased region" description="Basic and acidic residues" evidence="11">
    <location>
        <begin position="340"/>
        <end position="351"/>
    </location>
</feature>
<dbReference type="Pfam" id="PF12931">
    <property type="entry name" value="TPR_Sec16"/>
    <property type="match status" value="1"/>
</dbReference>
<comment type="similarity">
    <text evidence="2 10">Belongs to the SEC16 family.</text>
</comment>
<dbReference type="InterPro" id="IPR024340">
    <property type="entry name" value="Sec16_CCD"/>
</dbReference>
<evidence type="ECO:0000256" key="10">
    <source>
        <dbReference type="RuleBase" id="RU364101"/>
    </source>
</evidence>
<feature type="compositionally biased region" description="Acidic residues" evidence="11">
    <location>
        <begin position="357"/>
        <end position="370"/>
    </location>
</feature>
<feature type="region of interest" description="Disordered" evidence="11">
    <location>
        <begin position="1535"/>
        <end position="2004"/>
    </location>
</feature>
<keyword evidence="4 10" id="KW-0256">Endoplasmic reticulum</keyword>
<feature type="region of interest" description="Disordered" evidence="11">
    <location>
        <begin position="1460"/>
        <end position="1499"/>
    </location>
</feature>
<feature type="compositionally biased region" description="Pro residues" evidence="11">
    <location>
        <begin position="650"/>
        <end position="663"/>
    </location>
</feature>
<evidence type="ECO:0000256" key="6">
    <source>
        <dbReference type="ARBA" id="ARBA00022927"/>
    </source>
</evidence>
<evidence type="ECO:0000256" key="11">
    <source>
        <dbReference type="SAM" id="MobiDB-lite"/>
    </source>
</evidence>
<dbReference type="GO" id="GO:0016192">
    <property type="term" value="P:vesicle-mediated transport"/>
    <property type="evidence" value="ECO:0007669"/>
    <property type="project" value="UniProtKB-KW"/>
</dbReference>
<feature type="compositionally biased region" description="Acidic residues" evidence="11">
    <location>
        <begin position="380"/>
        <end position="392"/>
    </location>
</feature>
<evidence type="ECO:0000256" key="8">
    <source>
        <dbReference type="ARBA" id="ARBA00023136"/>
    </source>
</evidence>
<feature type="compositionally biased region" description="Gly residues" evidence="11">
    <location>
        <begin position="1805"/>
        <end position="1815"/>
    </location>
</feature>
<dbReference type="Pfam" id="PF12932">
    <property type="entry name" value="Sec16"/>
    <property type="match status" value="1"/>
</dbReference>
<feature type="compositionally biased region" description="Basic and acidic residues" evidence="11">
    <location>
        <begin position="1763"/>
        <end position="1800"/>
    </location>
</feature>
<feature type="compositionally biased region" description="Low complexity" evidence="11">
    <location>
        <begin position="490"/>
        <end position="500"/>
    </location>
</feature>
<feature type="compositionally biased region" description="Basic and acidic residues" evidence="11">
    <location>
        <begin position="286"/>
        <end position="305"/>
    </location>
</feature>
<dbReference type="GO" id="GO:0070973">
    <property type="term" value="P:protein localization to endoplasmic reticulum exit site"/>
    <property type="evidence" value="ECO:0007669"/>
    <property type="project" value="TreeGrafter"/>
</dbReference>
<evidence type="ECO:0000256" key="7">
    <source>
        <dbReference type="ARBA" id="ARBA00023006"/>
    </source>
</evidence>
<dbReference type="PANTHER" id="PTHR13402">
    <property type="entry name" value="RGPR-RELATED"/>
    <property type="match status" value="1"/>
</dbReference>
<feature type="compositionally biased region" description="Low complexity" evidence="11">
    <location>
        <begin position="1628"/>
        <end position="1643"/>
    </location>
</feature>
<reference evidence="14" key="2">
    <citation type="submission" date="2023-06" db="EMBL/GenBank/DDBJ databases">
        <authorList>
            <consortium name="Lawrence Berkeley National Laboratory"/>
            <person name="Haridas S."/>
            <person name="Hensen N."/>
            <person name="Bonometti L."/>
            <person name="Westerberg I."/>
            <person name="Brannstrom I.O."/>
            <person name="Guillou S."/>
            <person name="Cros-Aarteil S."/>
            <person name="Calhoun S."/>
            <person name="Kuo A."/>
            <person name="Mondo S."/>
            <person name="Pangilinan J."/>
            <person name="Riley R."/>
            <person name="Labutti K."/>
            <person name="Andreopoulos B."/>
            <person name="Lipzen A."/>
            <person name="Chen C."/>
            <person name="Yanf M."/>
            <person name="Daum C."/>
            <person name="Ng V."/>
            <person name="Clum A."/>
            <person name="Steindorff A."/>
            <person name="Ohm R."/>
            <person name="Martin F."/>
            <person name="Silar P."/>
            <person name="Natvig D."/>
            <person name="Lalanne C."/>
            <person name="Gautier V."/>
            <person name="Ament-Velasquez S.L."/>
            <person name="Kruys A."/>
            <person name="Hutchinson M.I."/>
            <person name="Powell A.J."/>
            <person name="Barry K."/>
            <person name="Miller A.N."/>
            <person name="Grigoriev I.V."/>
            <person name="Debuchy R."/>
            <person name="Gladieux P."/>
            <person name="Thoren M.H."/>
            <person name="Johannesson H."/>
        </authorList>
    </citation>
    <scope>NUCLEOTIDE SEQUENCE</scope>
    <source>
        <strain evidence="14">CBS 118394</strain>
    </source>
</reference>
<protein>
    <recommendedName>
        <fullName evidence="10">Protein transport protein sec16</fullName>
    </recommendedName>
</protein>
<sequence>MLSGVPNASWHPALMPNSIADIPRSPPTELSSSFADDHKAEDTAELFPENDVVEDSHSRSLGPDSWFPDYGTGDNWIGDANNAEAPAEHVSHDDVADATGNEIPDVSSEISKHTSRMSFARTVSHEVNWMDDDDPEWNLTRTGTDPFKAMPQSNRTNSFPAVPPLDEHQGQNELEQPLPSDETEEIMKEIEQEENHDASVPFDGAPEALEGNFFDDINEDDNISHQWMGGDLHGTNEEASEARYAEGLPLISGQDNAPQEDNAKGGNDPFGDQGAAEEDDFFSQVRESESTQLDDHAPQLLERKSTMQVLDSLDMGSQKADVPTLEESAEEEEETSGALKADHQGDAREDQAPDATVVDEEVLEAAGGEDLDAKWKEMFASDDEDGFLLDESSEAKEDDTAAFLPSDDEGFLDDSADEQPGAETDDGRLTPTAPAAQKPPATQNERYLPSGQMPSSSSQPTNSHFPTVSAPVPATSNQYLPATATPGIPVPAVTPFSAPATVPPVPAAYGYGAPRPTPQVQNKAQSFADKAKGGYQSPYDLPMEVVKPKKRQSLQNLQRPMPGSSLPTPGLSPLRSASMNAPLPPPPGASPAIPSQATFSNSAQPPPTVKKPPPASRGSFFEELPIAPKPRPTSRHSNKGLASPSQTTPYSPPPPPLSGPPPLAQQHFAPQIPPVPSQPVAEIPALVAPPPPNPYASLPSNASLSPTVPAATATRYSPAPPGAPQGNGSAPPPPPSRYSPAPPVTRQASAGYAPSTAASAPPILPHQPRTSSPLAHFEISHDKSRAGTLNHSDGSAGDRRSSSSMYDPRLQRVPSLPPTREVEEEGNQDQAQTSAGYVPTTQQVSPPGTRHGQLPYRPRQTPPPPSYLGQSTLSPSKRATSSHNSHTTPQDFAPPLRSQTQSPGALYGSRNGKPIEATPRPSSVHDPTPPRSTLATAPQHIADNSVSLSTVSSRPRGFSQNFNLVAPTDGRENDPLQRWRGAPLFSWGVGGTTVTMFPKNVPRYGMTQTAPMVMRSPGEVRIKNVKDITPLEERLANFPGPLKGKSKKKDTIAWLSTGIESLERALPNPSFAHQHASHDDKRAVERVLLWKILRLFVEHDGTLEGSPAVEKAVRAIMAPDVDTSGISPVYLNPPGGLGLDQMSTNAAMSDAVDSSAVALIRKHLLSGDAEKAVWSAVDKRLWGHALLLANALAPALYKQVAQEFVKKEVNIPGHNNESLATLYEVLSGNHEECVDELVPVYARAGLQLVDKNTASGTSKDVTEGLDKWHETLALILSNRSNDDGRAINSLGNLLSGYGRAEAGHICFLFARKQTVFGGLDDPASNFVLLGSDHKQQAEHFAREVEPLLLSEVYEYGQSLAGTVNVPITNPHLAAYKLHHAIALAEYGFVDKALQYCEAISAAITAQTRRSPYHHPILEAAVEDLMTRLKQAPREESSSWIPKPSMNKVSDTMWTRFNKFVAGDENDGSGQGSPKEESGPFARVAGGTPTISRPPSTNNLETFGATVPSYGIVNALANGPTAAVLSTSAPTTRAASRYAPGAVQPAVPGQAGSYEPNSTYAPRSSMDRTSRSSTELNRSSFEMPRQSSEVQPGYSAPYALTRTSSPSKGYTSYQNPGLSSQESSYMPVSQPSQASQASLTSQPQFSMSSGYEPLGCSGPNINGSAPHLETTDSQTPSAPGYQPPSYGYEPPALASYESPAADNKASGEAEVSSSFEPPSYQPYGYKPPSFESNSQPANDDDSDEDSKPKPKKKGIMYDDDEDDFGTKKPVEKSKEEKDKENAELFRKAAEEDAKRTAEAKQAKKGWGFGGWFGGGGAKKEAQEVASANPNKPIRAKLGEANSFYYDPEKKRWVNKNSSPEDSAAKTATPPPPRSSVPPRSAASSPAPPMTSPPMPIPGAEAGRASAPPVGPPPRSVSMGMTPPPPSNLGPPATISENGNNGSLGPPSMMRSVSNTSSAAGGPPSRPTTSLSNSSSIDDLLAAAGPRKAGAKKPRKSARYVDVMTK</sequence>
<dbReference type="GO" id="GO:0007030">
    <property type="term" value="P:Golgi organization"/>
    <property type="evidence" value="ECO:0007669"/>
    <property type="project" value="TreeGrafter"/>
</dbReference>
<dbReference type="Proteomes" id="UP001283341">
    <property type="component" value="Unassembled WGS sequence"/>
</dbReference>
<feature type="compositionally biased region" description="Polar residues" evidence="11">
    <location>
        <begin position="1574"/>
        <end position="1589"/>
    </location>
</feature>
<evidence type="ECO:0000256" key="4">
    <source>
        <dbReference type="ARBA" id="ARBA00022824"/>
    </source>
</evidence>
<feature type="compositionally biased region" description="Low complexity" evidence="11">
    <location>
        <begin position="430"/>
        <end position="460"/>
    </location>
</feature>
<feature type="compositionally biased region" description="Low complexity" evidence="11">
    <location>
        <begin position="560"/>
        <end position="581"/>
    </location>
</feature>
<dbReference type="PANTHER" id="PTHR13402:SF6">
    <property type="entry name" value="SECRETORY 16, ISOFORM I"/>
    <property type="match status" value="1"/>
</dbReference>
<feature type="compositionally biased region" description="Basic residues" evidence="11">
    <location>
        <begin position="1987"/>
        <end position="1996"/>
    </location>
</feature>
<evidence type="ECO:0000256" key="2">
    <source>
        <dbReference type="ARBA" id="ARBA00005927"/>
    </source>
</evidence>
<evidence type="ECO:0000259" key="12">
    <source>
        <dbReference type="Pfam" id="PF12931"/>
    </source>
</evidence>
<feature type="compositionally biased region" description="Polar residues" evidence="11">
    <location>
        <begin position="1488"/>
        <end position="1499"/>
    </location>
</feature>
<gene>
    <name evidence="14" type="ORF">B0H66DRAFT_471196</name>
</gene>
<dbReference type="EMBL" id="JAUEDM010000002">
    <property type="protein sequence ID" value="KAK3325319.1"/>
    <property type="molecule type" value="Genomic_DNA"/>
</dbReference>
<keyword evidence="8 10" id="KW-0472">Membrane</keyword>
<feature type="region of interest" description="Disordered" evidence="11">
    <location>
        <begin position="141"/>
        <end position="179"/>
    </location>
</feature>
<feature type="compositionally biased region" description="Polar residues" evidence="11">
    <location>
        <begin position="931"/>
        <end position="943"/>
    </location>
</feature>
<evidence type="ECO:0000256" key="1">
    <source>
        <dbReference type="ARBA" id="ARBA00004397"/>
    </source>
</evidence>
<feature type="compositionally biased region" description="Polar residues" evidence="11">
    <location>
        <begin position="869"/>
        <end position="890"/>
    </location>
</feature>
<comment type="caution">
    <text evidence="14">The sequence shown here is derived from an EMBL/GenBank/DDBJ whole genome shotgun (WGS) entry which is preliminary data.</text>
</comment>
<feature type="compositionally biased region" description="Basic and acidic residues" evidence="11">
    <location>
        <begin position="234"/>
        <end position="244"/>
    </location>
</feature>
<dbReference type="GO" id="GO:0005789">
    <property type="term" value="C:endoplasmic reticulum membrane"/>
    <property type="evidence" value="ECO:0007669"/>
    <property type="project" value="UniProtKB-SubCell"/>
</dbReference>
<organism evidence="14 15">
    <name type="scientific">Apodospora peruviana</name>
    <dbReference type="NCBI Taxonomy" id="516989"/>
    <lineage>
        <taxon>Eukaryota</taxon>
        <taxon>Fungi</taxon>
        <taxon>Dikarya</taxon>
        <taxon>Ascomycota</taxon>
        <taxon>Pezizomycotina</taxon>
        <taxon>Sordariomycetes</taxon>
        <taxon>Sordariomycetidae</taxon>
        <taxon>Sordariales</taxon>
        <taxon>Lasiosphaeriaceae</taxon>
        <taxon>Apodospora</taxon>
    </lineage>
</organism>
<proteinExistence type="inferred from homology"/>
<feature type="compositionally biased region" description="Polar residues" evidence="11">
    <location>
        <begin position="1600"/>
        <end position="1626"/>
    </location>
</feature>
<reference evidence="14" key="1">
    <citation type="journal article" date="2023" name="Mol. Phylogenet. Evol.">
        <title>Genome-scale phylogeny and comparative genomics of the fungal order Sordariales.</title>
        <authorList>
            <person name="Hensen N."/>
            <person name="Bonometti L."/>
            <person name="Westerberg I."/>
            <person name="Brannstrom I.O."/>
            <person name="Guillou S."/>
            <person name="Cros-Aarteil S."/>
            <person name="Calhoun S."/>
            <person name="Haridas S."/>
            <person name="Kuo A."/>
            <person name="Mondo S."/>
            <person name="Pangilinan J."/>
            <person name="Riley R."/>
            <person name="LaButti K."/>
            <person name="Andreopoulos B."/>
            <person name="Lipzen A."/>
            <person name="Chen C."/>
            <person name="Yan M."/>
            <person name="Daum C."/>
            <person name="Ng V."/>
            <person name="Clum A."/>
            <person name="Steindorff A."/>
            <person name="Ohm R.A."/>
            <person name="Martin F."/>
            <person name="Silar P."/>
            <person name="Natvig D.O."/>
            <person name="Lalanne C."/>
            <person name="Gautier V."/>
            <person name="Ament-Velasquez S.L."/>
            <person name="Kruys A."/>
            <person name="Hutchinson M.I."/>
            <person name="Powell A.J."/>
            <person name="Barry K."/>
            <person name="Miller A.N."/>
            <person name="Grigoriev I.V."/>
            <person name="Debuchy R."/>
            <person name="Gladieux P."/>
            <person name="Hiltunen Thoren M."/>
            <person name="Johannesson H."/>
        </authorList>
    </citation>
    <scope>NUCLEOTIDE SEQUENCE</scope>
    <source>
        <strain evidence="14">CBS 118394</strain>
    </source>
</reference>
<evidence type="ECO:0000256" key="9">
    <source>
        <dbReference type="ARBA" id="ARBA00024687"/>
    </source>
</evidence>
<name>A0AAE0IHW4_9PEZI</name>
<evidence type="ECO:0000313" key="15">
    <source>
        <dbReference type="Proteomes" id="UP001283341"/>
    </source>
</evidence>
<feature type="compositionally biased region" description="Low complexity" evidence="11">
    <location>
        <begin position="1965"/>
        <end position="1986"/>
    </location>
</feature>
<dbReference type="GO" id="GO:0006914">
    <property type="term" value="P:autophagy"/>
    <property type="evidence" value="ECO:0007669"/>
    <property type="project" value="UniProtKB-KW"/>
</dbReference>
<feature type="compositionally biased region" description="Pro residues" evidence="11">
    <location>
        <begin position="604"/>
        <end position="615"/>
    </location>
</feature>
<dbReference type="FunFam" id="1.25.40.1030:FF:000008">
    <property type="entry name" value="Protein transport protein sec16"/>
    <property type="match status" value="1"/>
</dbReference>
<accession>A0AAE0IHW4</accession>
<dbReference type="CDD" id="cd09233">
    <property type="entry name" value="ACE1-Sec16-like"/>
    <property type="match status" value="1"/>
</dbReference>
<feature type="compositionally biased region" description="Pro residues" evidence="11">
    <location>
        <begin position="730"/>
        <end position="743"/>
    </location>
</feature>
<comment type="subcellular location">
    <subcellularLocation>
        <location evidence="1">Endoplasmic reticulum membrane</location>
        <topology evidence="1">Peripheral membrane protein</topology>
        <orientation evidence="1">Cytoplasmic side</orientation>
    </subcellularLocation>
</comment>
<feature type="region of interest" description="Disordered" evidence="11">
    <location>
        <begin position="1"/>
        <end position="117"/>
    </location>
</feature>
<feature type="domain" description="Sec16 central conserved" evidence="13">
    <location>
        <begin position="982"/>
        <end position="1101"/>
    </location>
</feature>
<evidence type="ECO:0000313" key="14">
    <source>
        <dbReference type="EMBL" id="KAK3325319.1"/>
    </source>
</evidence>
<dbReference type="GO" id="GO:0015031">
    <property type="term" value="P:protein transport"/>
    <property type="evidence" value="ECO:0007669"/>
    <property type="project" value="UniProtKB-KW"/>
</dbReference>
<feature type="compositionally biased region" description="Polar residues" evidence="11">
    <location>
        <begin position="828"/>
        <end position="846"/>
    </location>
</feature>
<feature type="compositionally biased region" description="Pro residues" evidence="11">
    <location>
        <begin position="1884"/>
        <end position="1895"/>
    </location>
</feature>
<feature type="region of interest" description="Disordered" evidence="11">
    <location>
        <begin position="192"/>
        <end position="943"/>
    </location>
</feature>
<feature type="domain" description="Sec16 Sec23-binding" evidence="12">
    <location>
        <begin position="1160"/>
        <end position="1463"/>
    </location>
</feature>
<evidence type="ECO:0000256" key="5">
    <source>
        <dbReference type="ARBA" id="ARBA00022892"/>
    </source>
</evidence>